<accession>A0ABU0J8H6</accession>
<keyword evidence="4" id="KW-0762">Sugar transport</keyword>
<organism evidence="4 5">
    <name type="scientific">Labrys wisconsinensis</name>
    <dbReference type="NCBI Taxonomy" id="425677"/>
    <lineage>
        <taxon>Bacteria</taxon>
        <taxon>Pseudomonadati</taxon>
        <taxon>Pseudomonadota</taxon>
        <taxon>Alphaproteobacteria</taxon>
        <taxon>Hyphomicrobiales</taxon>
        <taxon>Xanthobacteraceae</taxon>
        <taxon>Labrys</taxon>
    </lineage>
</organism>
<keyword evidence="3" id="KW-0574">Periplasm</keyword>
<proteinExistence type="inferred from homology"/>
<name>A0ABU0J8H6_9HYPH</name>
<keyword evidence="4" id="KW-0813">Transport</keyword>
<reference evidence="4 5" key="1">
    <citation type="submission" date="2023-07" db="EMBL/GenBank/DDBJ databases">
        <title>Genomic Encyclopedia of Type Strains, Phase IV (KMG-IV): sequencing the most valuable type-strain genomes for metagenomic binning, comparative biology and taxonomic classification.</title>
        <authorList>
            <person name="Goeker M."/>
        </authorList>
    </citation>
    <scope>NUCLEOTIDE SEQUENCE [LARGE SCALE GENOMIC DNA]</scope>
    <source>
        <strain evidence="4 5">DSM 19619</strain>
    </source>
</reference>
<comment type="similarity">
    <text evidence="2">Belongs to the bacterial solute-binding protein 1 family.</text>
</comment>
<sequence>MNEYELQRVIRFLRRTRQPYVSLVPSAEPDASWNIVTHLIESEIAGQPVTLSSLVDVAELPYATALRRVHRMIDEGAILKRSRTATGKSFTLHPSPELRARFETYARQMKCLLAETFGRSMAIEDESDFYFGGMAERPASAGGATDDRLRFLLHDDNYFASMHNMWVDFRSNRATRRDFEMRILPELYGRLRANAEAEVSAFDVVTVNMPWLGEFASRGALAPLAGFNEPRLINPDDFQPMVWQTGAWQGVQFAVPIYVTIEILAARRDWLDEAGLQPPRSFDDVVGVARAFHDPGRDRYGVVWNAARGMPLAHSFMFFLGACGGGILGRRRDAAAGAVDIDGRAGREVLDFMHRLVEVSPPDVLTMEWKRGLDLFLHGRSALSYVWTMRAARFEYDIHSAVKRKVRYLPHAAGPGGSNLSPMGGFLLAVPANLPEARARRAFEAIASMASPEAMRAHAKNGFPVVPRFSVAADPEVQAGSPLIPFVDGLAKRNLLSTHQRPEIPQYAAIEAVLGEVLHRALRRECSDAEALGKAQRAVEHIMQRAEPELARA</sequence>
<dbReference type="SUPFAM" id="SSF53850">
    <property type="entry name" value="Periplasmic binding protein-like II"/>
    <property type="match status" value="1"/>
</dbReference>
<dbReference type="Proteomes" id="UP001242480">
    <property type="component" value="Unassembled WGS sequence"/>
</dbReference>
<evidence type="ECO:0000313" key="4">
    <source>
        <dbReference type="EMBL" id="MDQ0469905.1"/>
    </source>
</evidence>
<evidence type="ECO:0000256" key="3">
    <source>
        <dbReference type="ARBA" id="ARBA00022764"/>
    </source>
</evidence>
<comment type="caution">
    <text evidence="4">The sequence shown here is derived from an EMBL/GenBank/DDBJ whole genome shotgun (WGS) entry which is preliminary data.</text>
</comment>
<dbReference type="Pfam" id="PF01547">
    <property type="entry name" value="SBP_bac_1"/>
    <property type="match status" value="1"/>
</dbReference>
<dbReference type="Gene3D" id="3.40.190.10">
    <property type="entry name" value="Periplasmic binding protein-like II"/>
    <property type="match status" value="2"/>
</dbReference>
<dbReference type="RefSeq" id="WP_307273112.1">
    <property type="nucleotide sequence ID" value="NZ_JAUSVX010000004.1"/>
</dbReference>
<dbReference type="InterPro" id="IPR036390">
    <property type="entry name" value="WH_DNA-bd_sf"/>
</dbReference>
<gene>
    <name evidence="4" type="ORF">QO011_002921</name>
</gene>
<comment type="subcellular location">
    <subcellularLocation>
        <location evidence="1">Periplasm</location>
    </subcellularLocation>
</comment>
<dbReference type="InterPro" id="IPR006059">
    <property type="entry name" value="SBP"/>
</dbReference>
<evidence type="ECO:0000313" key="5">
    <source>
        <dbReference type="Proteomes" id="UP001242480"/>
    </source>
</evidence>
<dbReference type="PANTHER" id="PTHR43649">
    <property type="entry name" value="ARABINOSE-BINDING PROTEIN-RELATED"/>
    <property type="match status" value="1"/>
</dbReference>
<evidence type="ECO:0000256" key="1">
    <source>
        <dbReference type="ARBA" id="ARBA00004418"/>
    </source>
</evidence>
<protein>
    <submittedName>
        <fullName evidence="4">Multiple sugar transport system substrate-binding protein</fullName>
    </submittedName>
</protein>
<evidence type="ECO:0000256" key="2">
    <source>
        <dbReference type="ARBA" id="ARBA00008520"/>
    </source>
</evidence>
<dbReference type="SUPFAM" id="SSF46785">
    <property type="entry name" value="Winged helix' DNA-binding domain"/>
    <property type="match status" value="1"/>
</dbReference>
<dbReference type="InterPro" id="IPR050490">
    <property type="entry name" value="Bact_solute-bd_prot1"/>
</dbReference>
<dbReference type="PANTHER" id="PTHR43649:SF12">
    <property type="entry name" value="DIACETYLCHITOBIOSE BINDING PROTEIN DASA"/>
    <property type="match status" value="1"/>
</dbReference>
<dbReference type="EMBL" id="JAUSVX010000004">
    <property type="protein sequence ID" value="MDQ0469905.1"/>
    <property type="molecule type" value="Genomic_DNA"/>
</dbReference>
<keyword evidence="5" id="KW-1185">Reference proteome</keyword>